<dbReference type="InterPro" id="IPR018028">
    <property type="entry name" value="Catalase"/>
</dbReference>
<evidence type="ECO:0000256" key="2">
    <source>
        <dbReference type="ARBA" id="ARBA00022559"/>
    </source>
</evidence>
<dbReference type="PANTHER" id="PTHR11465:SF9">
    <property type="entry name" value="CATALASE"/>
    <property type="match status" value="1"/>
</dbReference>
<dbReference type="PIRSF" id="PIRSF038928">
    <property type="entry name" value="Catalase_clade1-3"/>
    <property type="match status" value="1"/>
</dbReference>
<dbReference type="InterPro" id="IPR040333">
    <property type="entry name" value="Catalase_3"/>
</dbReference>
<keyword evidence="2" id="KW-0575">Peroxidase</keyword>
<dbReference type="GO" id="GO:0020037">
    <property type="term" value="F:heme binding"/>
    <property type="evidence" value="ECO:0007669"/>
    <property type="project" value="InterPro"/>
</dbReference>
<dbReference type="GO" id="GO:0005777">
    <property type="term" value="C:peroxisome"/>
    <property type="evidence" value="ECO:0007669"/>
    <property type="project" value="TreeGrafter"/>
</dbReference>
<dbReference type="GO" id="GO:0005739">
    <property type="term" value="C:mitochondrion"/>
    <property type="evidence" value="ECO:0007669"/>
    <property type="project" value="TreeGrafter"/>
</dbReference>
<evidence type="ECO:0000256" key="1">
    <source>
        <dbReference type="ARBA" id="ARBA00005329"/>
    </source>
</evidence>
<dbReference type="EMBL" id="OU892281">
    <property type="protein sequence ID" value="CAG9768847.1"/>
    <property type="molecule type" value="Genomic_DNA"/>
</dbReference>
<dbReference type="PRINTS" id="PR00067">
    <property type="entry name" value="CATALASE"/>
</dbReference>
<dbReference type="SUPFAM" id="SSF56634">
    <property type="entry name" value="Heme-dependent catalase-like"/>
    <property type="match status" value="1"/>
</dbReference>
<dbReference type="Pfam" id="PF00199">
    <property type="entry name" value="Catalase"/>
    <property type="match status" value="1"/>
</dbReference>
<dbReference type="GO" id="GO:0042744">
    <property type="term" value="P:hydrogen peroxide catabolic process"/>
    <property type="evidence" value="ECO:0007669"/>
    <property type="project" value="UniProtKB-KW"/>
</dbReference>
<comment type="similarity">
    <text evidence="1">Belongs to the catalase family.</text>
</comment>
<dbReference type="InterPro" id="IPR011614">
    <property type="entry name" value="Catalase_core"/>
</dbReference>
<dbReference type="GO" id="GO:0004096">
    <property type="term" value="F:catalase activity"/>
    <property type="evidence" value="ECO:0007669"/>
    <property type="project" value="UniProtKB-EC"/>
</dbReference>
<evidence type="ECO:0000313" key="11">
    <source>
        <dbReference type="EMBL" id="CAG9768847.1"/>
    </source>
</evidence>
<evidence type="ECO:0000313" key="12">
    <source>
        <dbReference type="Proteomes" id="UP001152799"/>
    </source>
</evidence>
<keyword evidence="7" id="KW-0376">Hydrogen peroxide</keyword>
<dbReference type="InterPro" id="IPR010582">
    <property type="entry name" value="Catalase_immune_responsive"/>
</dbReference>
<dbReference type="InterPro" id="IPR024711">
    <property type="entry name" value="Catalase_clade1/3"/>
</dbReference>
<feature type="active site" evidence="8">
    <location>
        <position position="146"/>
    </location>
</feature>
<evidence type="ECO:0000256" key="9">
    <source>
        <dbReference type="PIRSR" id="PIRSR038928-2"/>
    </source>
</evidence>
<dbReference type="OrthoDB" id="6880011at2759"/>
<name>A0A9N9MR09_9CUCU</name>
<dbReference type="InterPro" id="IPR020835">
    <property type="entry name" value="Catalase_sf"/>
</dbReference>
<dbReference type="GO" id="GO:0046872">
    <property type="term" value="F:metal ion binding"/>
    <property type="evidence" value="ECO:0007669"/>
    <property type="project" value="UniProtKB-KW"/>
</dbReference>
<keyword evidence="4 9" id="KW-0479">Metal-binding</keyword>
<keyword evidence="5" id="KW-0560">Oxidoreductase</keyword>
<evidence type="ECO:0000256" key="3">
    <source>
        <dbReference type="ARBA" id="ARBA00022617"/>
    </source>
</evidence>
<dbReference type="InterPro" id="IPR024708">
    <property type="entry name" value="Catalase_AS"/>
</dbReference>
<dbReference type="Pfam" id="PF06628">
    <property type="entry name" value="Catalase-rel"/>
    <property type="match status" value="1"/>
</dbReference>
<dbReference type="Gene3D" id="2.40.180.10">
    <property type="entry name" value="Catalase core domain"/>
    <property type="match status" value="1"/>
</dbReference>
<evidence type="ECO:0000256" key="7">
    <source>
        <dbReference type="ARBA" id="ARBA00023324"/>
    </source>
</evidence>
<dbReference type="CDD" id="cd08156">
    <property type="entry name" value="catalase_clade_3"/>
    <property type="match status" value="1"/>
</dbReference>
<feature type="domain" description="Catalase core" evidence="10">
    <location>
        <begin position="26"/>
        <end position="410"/>
    </location>
</feature>
<evidence type="ECO:0000256" key="5">
    <source>
        <dbReference type="ARBA" id="ARBA00023002"/>
    </source>
</evidence>
<protein>
    <recommendedName>
        <fullName evidence="10">Catalase core domain-containing protein</fullName>
    </recommendedName>
</protein>
<organism evidence="11 12">
    <name type="scientific">Ceutorhynchus assimilis</name>
    <name type="common">cabbage seed weevil</name>
    <dbReference type="NCBI Taxonomy" id="467358"/>
    <lineage>
        <taxon>Eukaryota</taxon>
        <taxon>Metazoa</taxon>
        <taxon>Ecdysozoa</taxon>
        <taxon>Arthropoda</taxon>
        <taxon>Hexapoda</taxon>
        <taxon>Insecta</taxon>
        <taxon>Pterygota</taxon>
        <taxon>Neoptera</taxon>
        <taxon>Endopterygota</taxon>
        <taxon>Coleoptera</taxon>
        <taxon>Polyphaga</taxon>
        <taxon>Cucujiformia</taxon>
        <taxon>Curculionidae</taxon>
        <taxon>Ceutorhynchinae</taxon>
        <taxon>Ceutorhynchus</taxon>
    </lineage>
</organism>
<dbReference type="GO" id="GO:0042542">
    <property type="term" value="P:response to hydrogen peroxide"/>
    <property type="evidence" value="ECO:0007669"/>
    <property type="project" value="TreeGrafter"/>
</dbReference>
<keyword evidence="6 9" id="KW-0408">Iron</keyword>
<keyword evidence="3 9" id="KW-0349">Heme</keyword>
<evidence type="ECO:0000256" key="4">
    <source>
        <dbReference type="ARBA" id="ARBA00022723"/>
    </source>
</evidence>
<gene>
    <name evidence="11" type="ORF">CEUTPL_LOCUS9368</name>
</gene>
<evidence type="ECO:0000259" key="10">
    <source>
        <dbReference type="SMART" id="SM01060"/>
    </source>
</evidence>
<dbReference type="Proteomes" id="UP001152799">
    <property type="component" value="Chromosome 5"/>
</dbReference>
<dbReference type="PROSITE" id="PS51402">
    <property type="entry name" value="CATALASE_3"/>
    <property type="match status" value="1"/>
</dbReference>
<dbReference type="PROSITE" id="PS00438">
    <property type="entry name" value="CATALASE_2"/>
    <property type="match status" value="1"/>
</dbReference>
<feature type="binding site" description="axial binding residue" evidence="9">
    <location>
        <position position="357"/>
    </location>
    <ligand>
        <name>heme</name>
        <dbReference type="ChEBI" id="CHEBI:30413"/>
    </ligand>
    <ligandPart>
        <name>Fe</name>
        <dbReference type="ChEBI" id="CHEBI:18248"/>
    </ligandPart>
</feature>
<evidence type="ECO:0000256" key="6">
    <source>
        <dbReference type="ARBA" id="ARBA00023004"/>
    </source>
</evidence>
<dbReference type="SMART" id="SM01060">
    <property type="entry name" value="Catalase"/>
    <property type="match status" value="1"/>
</dbReference>
<dbReference type="FunFam" id="2.40.180.10:FF:000001">
    <property type="entry name" value="Catalase"/>
    <property type="match status" value="1"/>
</dbReference>
<accession>A0A9N9MR09</accession>
<comment type="cofactor">
    <cofactor evidence="9">
        <name>heme</name>
        <dbReference type="ChEBI" id="CHEBI:30413"/>
    </cofactor>
</comment>
<dbReference type="PANTHER" id="PTHR11465">
    <property type="entry name" value="CATALASE"/>
    <property type="match status" value="1"/>
</dbReference>
<feature type="active site" evidence="8">
    <location>
        <position position="73"/>
    </location>
</feature>
<evidence type="ECO:0000256" key="8">
    <source>
        <dbReference type="PIRSR" id="PIRSR038928-1"/>
    </source>
</evidence>
<reference evidence="11" key="1">
    <citation type="submission" date="2022-01" db="EMBL/GenBank/DDBJ databases">
        <authorList>
            <person name="King R."/>
        </authorList>
    </citation>
    <scope>NUCLEOTIDE SEQUENCE</scope>
</reference>
<proteinExistence type="inferred from homology"/>
<sequence length="507" mass="58131">MNGRDAAARQLEEWQKKNEDKIGYASNSAGVAIVNPKTSLTLGEYGLIPLRDWQMVEALSHFHRERIPERIVHAKGAGAFGYFTCTKDLSQYTMSKVFESVGKRTPIASRFSSVAGNLGSADTVRDPRGFSLKFYTEEGIWDLVGNNTPIFFMRDPILFPMFIHSQKRNPVTNVRDWDAFWDWISLNPMSVHQVMFLFSDRGIPRGHRHQHGFGSHTFSLINKDRKLTWCKFIYKTDQGVENFEDPEEADRVAGKEPDFAVKDLYNAIAEKNYPSWTFYIQVMTPEQAKNQPFNPFDITKVWPHKNFPLIKVGKFVLNRNPSNYFAEVEQLAFSPNNLTPGIGDSPDRLLQGRLYSYQDAHRYRLGVNFQQLPVNRPVNPTNNFQRDGTMCYFNQGGAPNYYPNSFGGPQPDPDAATWTPPPQRFEGYEDYYPQIYDENNYSQPRVFWEKVLDDRAKTRLVNNLVGAIKLANKGIQEKTVDMFKNVSDDLGARLKSKLLGSTRVVQL</sequence>
<dbReference type="AlphaFoldDB" id="A0A9N9MR09"/>
<keyword evidence="12" id="KW-1185">Reference proteome</keyword>